<protein>
    <submittedName>
        <fullName evidence="9">Prepilin-type N-terminal cleavage/methylation domain-containing protein</fullName>
    </submittedName>
</protein>
<keyword evidence="6 8" id="KW-0472">Membrane</keyword>
<keyword evidence="5 8" id="KW-1133">Transmembrane helix</keyword>
<evidence type="ECO:0000256" key="1">
    <source>
        <dbReference type="ARBA" id="ARBA00004167"/>
    </source>
</evidence>
<dbReference type="RefSeq" id="WP_306076123.1">
    <property type="nucleotide sequence ID" value="NZ_JAROBZ020000001.1"/>
</dbReference>
<dbReference type="InterPro" id="IPR002416">
    <property type="entry name" value="T2SS_protein-GspH"/>
</dbReference>
<evidence type="ECO:0000256" key="5">
    <source>
        <dbReference type="ARBA" id="ARBA00022989"/>
    </source>
</evidence>
<evidence type="ECO:0000256" key="8">
    <source>
        <dbReference type="SAM" id="Phobius"/>
    </source>
</evidence>
<dbReference type="NCBIfam" id="TIGR02532">
    <property type="entry name" value="IV_pilin_GFxxxE"/>
    <property type="match status" value="1"/>
</dbReference>
<keyword evidence="7" id="KW-0178">Competence</keyword>
<evidence type="ECO:0000313" key="9">
    <source>
        <dbReference type="EMBL" id="MFB3165755.1"/>
    </source>
</evidence>
<dbReference type="PRINTS" id="PR00885">
    <property type="entry name" value="BCTERIALGSPH"/>
</dbReference>
<reference evidence="9 10" key="1">
    <citation type="submission" date="2024-05" db="EMBL/GenBank/DDBJ databases">
        <authorList>
            <person name="Venkateswaran K."/>
        </authorList>
    </citation>
    <scope>NUCLEOTIDE SEQUENCE [LARGE SCALE GENOMIC DNA]</scope>
    <source>
        <strain evidence="9 10">179-C4-2-HS</strain>
    </source>
</reference>
<proteinExistence type="predicted"/>
<dbReference type="InterPro" id="IPR012902">
    <property type="entry name" value="N_methyl_site"/>
</dbReference>
<name>A0ABV4YLM0_9BACI</name>
<gene>
    <name evidence="9" type="ORF">P5G62_001195</name>
</gene>
<evidence type="ECO:0000256" key="7">
    <source>
        <dbReference type="ARBA" id="ARBA00023287"/>
    </source>
</evidence>
<feature type="transmembrane region" description="Helical" evidence="8">
    <location>
        <begin position="20"/>
        <end position="39"/>
    </location>
</feature>
<evidence type="ECO:0000256" key="4">
    <source>
        <dbReference type="ARBA" id="ARBA00022692"/>
    </source>
</evidence>
<keyword evidence="3" id="KW-0488">Methylation</keyword>
<organism evidence="9 10">
    <name type="scientific">Neobacillus driksii</name>
    <dbReference type="NCBI Taxonomy" id="3035913"/>
    <lineage>
        <taxon>Bacteria</taxon>
        <taxon>Bacillati</taxon>
        <taxon>Bacillota</taxon>
        <taxon>Bacilli</taxon>
        <taxon>Bacillales</taxon>
        <taxon>Bacillaceae</taxon>
        <taxon>Neobacillus</taxon>
    </lineage>
</organism>
<keyword evidence="10" id="KW-1185">Reference proteome</keyword>
<dbReference type="Gene3D" id="3.30.700.10">
    <property type="entry name" value="Glycoprotein, Type 4 Pilin"/>
    <property type="match status" value="1"/>
</dbReference>
<dbReference type="PROSITE" id="PS00409">
    <property type="entry name" value="PROKAR_NTER_METHYL"/>
    <property type="match status" value="1"/>
</dbReference>
<sequence length="142" mass="15311">MLKKLRAKLKEQKGFTLIELLAVIVILGIIAAIAIPAIGNVIKNSEEKAEIQEALLIINAAKLYVAGEELAVPETSADTALTFSYDATAPDTGVTAGTYKIENYLDRVKDKTFVVTLDHTGYSIQYHDAKNGAKTSESVLAE</sequence>
<evidence type="ECO:0000256" key="6">
    <source>
        <dbReference type="ARBA" id="ARBA00023136"/>
    </source>
</evidence>
<accession>A0ABV4YLM0</accession>
<evidence type="ECO:0000313" key="10">
    <source>
        <dbReference type="Proteomes" id="UP001241748"/>
    </source>
</evidence>
<dbReference type="Proteomes" id="UP001241748">
    <property type="component" value="Unassembled WGS sequence"/>
</dbReference>
<keyword evidence="4 8" id="KW-0812">Transmembrane</keyword>
<dbReference type="EMBL" id="JAROBZ020000001">
    <property type="protein sequence ID" value="MFB3165755.1"/>
    <property type="molecule type" value="Genomic_DNA"/>
</dbReference>
<comment type="subcellular location">
    <subcellularLocation>
        <location evidence="2">Cell surface</location>
    </subcellularLocation>
    <subcellularLocation>
        <location evidence="1">Membrane</location>
        <topology evidence="1">Single-pass membrane protein</topology>
    </subcellularLocation>
</comment>
<dbReference type="SUPFAM" id="SSF54523">
    <property type="entry name" value="Pili subunits"/>
    <property type="match status" value="1"/>
</dbReference>
<evidence type="ECO:0000256" key="3">
    <source>
        <dbReference type="ARBA" id="ARBA00022481"/>
    </source>
</evidence>
<dbReference type="InterPro" id="IPR045584">
    <property type="entry name" value="Pilin-like"/>
</dbReference>
<evidence type="ECO:0000256" key="2">
    <source>
        <dbReference type="ARBA" id="ARBA00004241"/>
    </source>
</evidence>
<comment type="caution">
    <text evidence="9">The sequence shown here is derived from an EMBL/GenBank/DDBJ whole genome shotgun (WGS) entry which is preliminary data.</text>
</comment>
<dbReference type="Pfam" id="PF07963">
    <property type="entry name" value="N_methyl"/>
    <property type="match status" value="1"/>
</dbReference>